<organism evidence="8 9">
    <name type="scientific">Brevundimonas mediterranea</name>
    <dbReference type="NCBI Taxonomy" id="74329"/>
    <lineage>
        <taxon>Bacteria</taxon>
        <taxon>Pseudomonadati</taxon>
        <taxon>Pseudomonadota</taxon>
        <taxon>Alphaproteobacteria</taxon>
        <taxon>Caulobacterales</taxon>
        <taxon>Caulobacteraceae</taxon>
        <taxon>Brevundimonas</taxon>
    </lineage>
</organism>
<name>A0A7W6EYG3_9CAUL</name>
<evidence type="ECO:0000313" key="8">
    <source>
        <dbReference type="EMBL" id="MBB3870759.1"/>
    </source>
</evidence>
<evidence type="ECO:0000256" key="6">
    <source>
        <dbReference type="SAM" id="Phobius"/>
    </source>
</evidence>
<dbReference type="InterPro" id="IPR050638">
    <property type="entry name" value="AA-Vitamin_Transporters"/>
</dbReference>
<dbReference type="EMBL" id="JACIDA010000001">
    <property type="protein sequence ID" value="MBB3870759.1"/>
    <property type="molecule type" value="Genomic_DNA"/>
</dbReference>
<keyword evidence="3 6" id="KW-0812">Transmembrane</keyword>
<feature type="transmembrane region" description="Helical" evidence="6">
    <location>
        <begin position="159"/>
        <end position="179"/>
    </location>
</feature>
<feature type="transmembrane region" description="Helical" evidence="6">
    <location>
        <begin position="71"/>
        <end position="92"/>
    </location>
</feature>
<dbReference type="PANTHER" id="PTHR32322">
    <property type="entry name" value="INNER MEMBRANE TRANSPORTER"/>
    <property type="match status" value="1"/>
</dbReference>
<evidence type="ECO:0000256" key="1">
    <source>
        <dbReference type="ARBA" id="ARBA00004141"/>
    </source>
</evidence>
<evidence type="ECO:0000256" key="3">
    <source>
        <dbReference type="ARBA" id="ARBA00022692"/>
    </source>
</evidence>
<evidence type="ECO:0000259" key="7">
    <source>
        <dbReference type="Pfam" id="PF00892"/>
    </source>
</evidence>
<comment type="subcellular location">
    <subcellularLocation>
        <location evidence="1">Membrane</location>
        <topology evidence="1">Multi-pass membrane protein</topology>
    </subcellularLocation>
</comment>
<feature type="domain" description="EamA" evidence="7">
    <location>
        <begin position="9"/>
        <end position="117"/>
    </location>
</feature>
<dbReference type="Pfam" id="PF00892">
    <property type="entry name" value="EamA"/>
    <property type="match status" value="2"/>
</dbReference>
<sequence>MTASSDRLWGVASGLGAGAMWGLVFLAPKFAPEASPLLLTAGRYLAYGLIAVVLIAPRWRRLAPLIEAGTWRALVWLSLAGNLVYFAFVVVAVHLAGVAASALIVGMVPVVVALWGLKDGGGPPASRTAPPIVLAALAVGLIGWRALSPGHGGSGGPTGVQTLIGLGCALGALISWTVYAVGNSRWMARLTQVSPHDWSLLTGVVTGGLALLLAVPAALTTQGWTGGAWLKLAGVCLGVALFASIIGNALWNQASRRLPLTMLGQMIVFETVFAFVYGYIWEGRGPAVIEILAILMMIVSVIWCVRAHGPTPIAEEPLH</sequence>
<dbReference type="RefSeq" id="WP_183195051.1">
    <property type="nucleotide sequence ID" value="NZ_JACIDA010000001.1"/>
</dbReference>
<dbReference type="InterPro" id="IPR037185">
    <property type="entry name" value="EmrE-like"/>
</dbReference>
<feature type="transmembrane region" description="Helical" evidence="6">
    <location>
        <begin position="37"/>
        <end position="59"/>
    </location>
</feature>
<feature type="transmembrane region" description="Helical" evidence="6">
    <location>
        <begin position="98"/>
        <end position="117"/>
    </location>
</feature>
<dbReference type="Proteomes" id="UP000532936">
    <property type="component" value="Unassembled WGS sequence"/>
</dbReference>
<feature type="transmembrane region" description="Helical" evidence="6">
    <location>
        <begin position="200"/>
        <end position="220"/>
    </location>
</feature>
<feature type="transmembrane region" description="Helical" evidence="6">
    <location>
        <begin position="287"/>
        <end position="305"/>
    </location>
</feature>
<dbReference type="PANTHER" id="PTHR32322:SF2">
    <property type="entry name" value="EAMA DOMAIN-CONTAINING PROTEIN"/>
    <property type="match status" value="1"/>
</dbReference>
<gene>
    <name evidence="8" type="ORF">GGR11_000273</name>
</gene>
<feature type="domain" description="EamA" evidence="7">
    <location>
        <begin position="164"/>
        <end position="303"/>
    </location>
</feature>
<feature type="transmembrane region" description="Helical" evidence="6">
    <location>
        <begin position="232"/>
        <end position="251"/>
    </location>
</feature>
<accession>A0A7W6EYG3</accession>
<feature type="transmembrane region" description="Helical" evidence="6">
    <location>
        <begin position="7"/>
        <end position="31"/>
    </location>
</feature>
<feature type="transmembrane region" description="Helical" evidence="6">
    <location>
        <begin position="129"/>
        <end position="147"/>
    </location>
</feature>
<proteinExistence type="inferred from homology"/>
<keyword evidence="5 6" id="KW-0472">Membrane</keyword>
<evidence type="ECO:0000256" key="2">
    <source>
        <dbReference type="ARBA" id="ARBA00007362"/>
    </source>
</evidence>
<evidence type="ECO:0000256" key="5">
    <source>
        <dbReference type="ARBA" id="ARBA00023136"/>
    </source>
</evidence>
<protein>
    <submittedName>
        <fullName evidence="8">Drug/metabolite transporter (DMT)-like permease</fullName>
    </submittedName>
</protein>
<reference evidence="8 9" key="1">
    <citation type="submission" date="2020-08" db="EMBL/GenBank/DDBJ databases">
        <title>Genomic Encyclopedia of Type Strains, Phase IV (KMG-IV): sequencing the most valuable type-strain genomes for metagenomic binning, comparative biology and taxonomic classification.</title>
        <authorList>
            <person name="Goeker M."/>
        </authorList>
    </citation>
    <scope>NUCLEOTIDE SEQUENCE [LARGE SCALE GENOMIC DNA]</scope>
    <source>
        <strain evidence="8 9">DSM 14878</strain>
    </source>
</reference>
<keyword evidence="4 6" id="KW-1133">Transmembrane helix</keyword>
<dbReference type="GO" id="GO:0016020">
    <property type="term" value="C:membrane"/>
    <property type="evidence" value="ECO:0007669"/>
    <property type="project" value="UniProtKB-SubCell"/>
</dbReference>
<dbReference type="InterPro" id="IPR000620">
    <property type="entry name" value="EamA_dom"/>
</dbReference>
<dbReference type="SUPFAM" id="SSF103481">
    <property type="entry name" value="Multidrug resistance efflux transporter EmrE"/>
    <property type="match status" value="2"/>
</dbReference>
<comment type="similarity">
    <text evidence="2">Belongs to the EamA transporter family.</text>
</comment>
<dbReference type="AlphaFoldDB" id="A0A7W6EYG3"/>
<comment type="caution">
    <text evidence="8">The sequence shown here is derived from an EMBL/GenBank/DDBJ whole genome shotgun (WGS) entry which is preliminary data.</text>
</comment>
<evidence type="ECO:0000256" key="4">
    <source>
        <dbReference type="ARBA" id="ARBA00022989"/>
    </source>
</evidence>
<feature type="transmembrane region" description="Helical" evidence="6">
    <location>
        <begin position="263"/>
        <end position="281"/>
    </location>
</feature>
<evidence type="ECO:0000313" key="9">
    <source>
        <dbReference type="Proteomes" id="UP000532936"/>
    </source>
</evidence>